<accession>A0A6M0RIJ7</accession>
<keyword evidence="2" id="KW-1185">Reference proteome</keyword>
<sequence>MKIVQLQAENHDGEEVKIAMELTPDRKNFILTPDVEKPDEWLEIPVPCVLAAIQYLGIVPSSVTVEAVEEEK</sequence>
<comment type="caution">
    <text evidence="1">The sequence shown here is derived from an EMBL/GenBank/DDBJ whole genome shotgun (WGS) entry which is preliminary data.</text>
</comment>
<gene>
    <name evidence="1" type="ORF">DXZ20_07225</name>
</gene>
<dbReference type="EMBL" id="QXHD01000004">
    <property type="protein sequence ID" value="NEZ55471.1"/>
    <property type="molecule type" value="Genomic_DNA"/>
</dbReference>
<evidence type="ECO:0000313" key="2">
    <source>
        <dbReference type="Proteomes" id="UP000481033"/>
    </source>
</evidence>
<protein>
    <submittedName>
        <fullName evidence="1">Uncharacterized protein</fullName>
    </submittedName>
</protein>
<organism evidence="1 2">
    <name type="scientific">Adonisia turfae CCMR0081</name>
    <dbReference type="NCBI Taxonomy" id="2292702"/>
    <lineage>
        <taxon>Bacteria</taxon>
        <taxon>Bacillati</taxon>
        <taxon>Cyanobacteriota</taxon>
        <taxon>Adonisia</taxon>
        <taxon>Adonisia turfae</taxon>
    </lineage>
</organism>
<proteinExistence type="predicted"/>
<reference evidence="1 2" key="1">
    <citation type="journal article" date="2020" name="Microb. Ecol.">
        <title>Ecogenomics of the Marine Benthic Filamentous Cyanobacterium Adonisia.</title>
        <authorList>
            <person name="Walter J.M."/>
            <person name="Coutinho F.H."/>
            <person name="Leomil L."/>
            <person name="Hargreaves P.I."/>
            <person name="Campeao M.E."/>
            <person name="Vieira V.V."/>
            <person name="Silva B.S."/>
            <person name="Fistarol G.O."/>
            <person name="Salomon P.S."/>
            <person name="Sawabe T."/>
            <person name="Mino S."/>
            <person name="Hosokawa M."/>
            <person name="Miyashita H."/>
            <person name="Maruyama F."/>
            <person name="van Verk M.C."/>
            <person name="Dutilh B.E."/>
            <person name="Thompson C.C."/>
            <person name="Thompson F.L."/>
        </authorList>
    </citation>
    <scope>NUCLEOTIDE SEQUENCE [LARGE SCALE GENOMIC DNA]</scope>
    <source>
        <strain evidence="1 2">CCMR0081</strain>
    </source>
</reference>
<dbReference type="AlphaFoldDB" id="A0A6M0RIJ7"/>
<dbReference type="Proteomes" id="UP000481033">
    <property type="component" value="Unassembled WGS sequence"/>
</dbReference>
<name>A0A6M0RIJ7_9CYAN</name>
<evidence type="ECO:0000313" key="1">
    <source>
        <dbReference type="EMBL" id="NEZ55471.1"/>
    </source>
</evidence>